<gene>
    <name evidence="11" type="ORF">B4U80_13705</name>
</gene>
<keyword evidence="6" id="KW-0833">Ubl conjugation pathway</keyword>
<evidence type="ECO:0000256" key="8">
    <source>
        <dbReference type="ARBA" id="ARBA00022989"/>
    </source>
</evidence>
<keyword evidence="5" id="KW-0863">Zinc-finger</keyword>
<evidence type="ECO:0000313" key="12">
    <source>
        <dbReference type="Proteomes" id="UP000288716"/>
    </source>
</evidence>
<dbReference type="Pfam" id="PF12906">
    <property type="entry name" value="RINGv"/>
    <property type="match status" value="1"/>
</dbReference>
<dbReference type="InterPro" id="IPR013083">
    <property type="entry name" value="Znf_RING/FYVE/PHD"/>
</dbReference>
<dbReference type="SMART" id="SM00744">
    <property type="entry name" value="RINGv"/>
    <property type="match status" value="1"/>
</dbReference>
<comment type="subcellular location">
    <subcellularLocation>
        <location evidence="1">Membrane</location>
        <topology evidence="1">Multi-pass membrane protein</topology>
    </subcellularLocation>
</comment>
<keyword evidence="9" id="KW-0472">Membrane</keyword>
<protein>
    <submittedName>
        <fullName evidence="11">E3 ubiquitin-protein ligase MARCH3-like protein</fullName>
    </submittedName>
</protein>
<keyword evidence="7" id="KW-0862">Zinc</keyword>
<dbReference type="GO" id="GO:0016020">
    <property type="term" value="C:membrane"/>
    <property type="evidence" value="ECO:0007669"/>
    <property type="project" value="UniProtKB-SubCell"/>
</dbReference>
<dbReference type="GO" id="GO:0008270">
    <property type="term" value="F:zinc ion binding"/>
    <property type="evidence" value="ECO:0007669"/>
    <property type="project" value="UniProtKB-KW"/>
</dbReference>
<accession>A0A443SJL1</accession>
<dbReference type="PANTHER" id="PTHR46065:SF3">
    <property type="entry name" value="FI20425P1"/>
    <property type="match status" value="1"/>
</dbReference>
<dbReference type="PROSITE" id="PS51292">
    <property type="entry name" value="ZF_RING_CH"/>
    <property type="match status" value="1"/>
</dbReference>
<reference evidence="11 12" key="1">
    <citation type="journal article" date="2018" name="Gigascience">
        <title>Genomes of trombidid mites reveal novel predicted allergens and laterally-transferred genes associated with secondary metabolism.</title>
        <authorList>
            <person name="Dong X."/>
            <person name="Chaisiri K."/>
            <person name="Xia D."/>
            <person name="Armstrong S.D."/>
            <person name="Fang Y."/>
            <person name="Donnelly M.J."/>
            <person name="Kadowaki T."/>
            <person name="McGarry J.W."/>
            <person name="Darby A.C."/>
            <person name="Makepeace B.L."/>
        </authorList>
    </citation>
    <scope>NUCLEOTIDE SEQUENCE [LARGE SCALE GENOMIC DNA]</scope>
    <source>
        <strain evidence="11">UoL-UT</strain>
    </source>
</reference>
<dbReference type="EMBL" id="NCKV01001831">
    <property type="protein sequence ID" value="RWS27700.1"/>
    <property type="molecule type" value="Genomic_DNA"/>
</dbReference>
<evidence type="ECO:0000256" key="2">
    <source>
        <dbReference type="ARBA" id="ARBA00022679"/>
    </source>
</evidence>
<dbReference type="SUPFAM" id="SSF57850">
    <property type="entry name" value="RING/U-box"/>
    <property type="match status" value="1"/>
</dbReference>
<dbReference type="OrthoDB" id="6495498at2759"/>
<evidence type="ECO:0000256" key="9">
    <source>
        <dbReference type="ARBA" id="ARBA00023136"/>
    </source>
</evidence>
<dbReference type="GO" id="GO:0016740">
    <property type="term" value="F:transferase activity"/>
    <property type="evidence" value="ECO:0007669"/>
    <property type="project" value="UniProtKB-KW"/>
</dbReference>
<organism evidence="11 12">
    <name type="scientific">Leptotrombidium deliense</name>
    <dbReference type="NCBI Taxonomy" id="299467"/>
    <lineage>
        <taxon>Eukaryota</taxon>
        <taxon>Metazoa</taxon>
        <taxon>Ecdysozoa</taxon>
        <taxon>Arthropoda</taxon>
        <taxon>Chelicerata</taxon>
        <taxon>Arachnida</taxon>
        <taxon>Acari</taxon>
        <taxon>Acariformes</taxon>
        <taxon>Trombidiformes</taxon>
        <taxon>Prostigmata</taxon>
        <taxon>Anystina</taxon>
        <taxon>Parasitengona</taxon>
        <taxon>Trombiculoidea</taxon>
        <taxon>Trombiculidae</taxon>
        <taxon>Leptotrombidium</taxon>
    </lineage>
</organism>
<dbReference type="PANTHER" id="PTHR46065">
    <property type="entry name" value="E3 UBIQUITIN-PROTEIN LIGASE MARCH 2/3 FAMILY MEMBER"/>
    <property type="match status" value="1"/>
</dbReference>
<dbReference type="STRING" id="299467.A0A443SJL1"/>
<dbReference type="Gene3D" id="3.30.40.10">
    <property type="entry name" value="Zinc/RING finger domain, C3HC4 (zinc finger)"/>
    <property type="match status" value="1"/>
</dbReference>
<keyword evidence="4" id="KW-0479">Metal-binding</keyword>
<evidence type="ECO:0000259" key="10">
    <source>
        <dbReference type="PROSITE" id="PS51292"/>
    </source>
</evidence>
<keyword evidence="8" id="KW-1133">Transmembrane helix</keyword>
<feature type="domain" description="RING-CH-type" evidence="10">
    <location>
        <begin position="57"/>
        <end position="117"/>
    </location>
</feature>
<comment type="caution">
    <text evidence="11">The sequence shown here is derived from an EMBL/GenBank/DDBJ whole genome shotgun (WGS) entry which is preliminary data.</text>
</comment>
<evidence type="ECO:0000256" key="6">
    <source>
        <dbReference type="ARBA" id="ARBA00022786"/>
    </source>
</evidence>
<keyword evidence="12" id="KW-1185">Reference proteome</keyword>
<dbReference type="VEuPathDB" id="VectorBase:LDEU004340"/>
<dbReference type="Proteomes" id="UP000288716">
    <property type="component" value="Unassembled WGS sequence"/>
</dbReference>
<name>A0A443SJL1_9ACAR</name>
<keyword evidence="2" id="KW-0808">Transferase</keyword>
<proteinExistence type="predicted"/>
<keyword evidence="3" id="KW-0812">Transmembrane</keyword>
<evidence type="ECO:0000256" key="3">
    <source>
        <dbReference type="ARBA" id="ARBA00022692"/>
    </source>
</evidence>
<dbReference type="InterPro" id="IPR011016">
    <property type="entry name" value="Znf_RING-CH"/>
</dbReference>
<evidence type="ECO:0000256" key="1">
    <source>
        <dbReference type="ARBA" id="ARBA00004141"/>
    </source>
</evidence>
<dbReference type="AlphaFoldDB" id="A0A443SJL1"/>
<evidence type="ECO:0000313" key="11">
    <source>
        <dbReference type="EMBL" id="RWS27700.1"/>
    </source>
</evidence>
<evidence type="ECO:0000256" key="5">
    <source>
        <dbReference type="ARBA" id="ARBA00022771"/>
    </source>
</evidence>
<sequence length="130" mass="14700">MVCNYSPVISILYKRTKKLEFEVRVYRTLSDIFSACKMVADKETESVALTISCEKEASNSTNKFCKFCLESTEDCALIKPCECRGSAAHVHEQCLALWFSRTQSETCEICNAMYSSTLVNRLVCVSVFAY</sequence>
<evidence type="ECO:0000256" key="7">
    <source>
        <dbReference type="ARBA" id="ARBA00022833"/>
    </source>
</evidence>
<evidence type="ECO:0000256" key="4">
    <source>
        <dbReference type="ARBA" id="ARBA00022723"/>
    </source>
</evidence>